<dbReference type="InterPro" id="IPR051682">
    <property type="entry name" value="Mito_Persulfide_Diox"/>
</dbReference>
<dbReference type="InterPro" id="IPR036873">
    <property type="entry name" value="Rhodanese-like_dom_sf"/>
</dbReference>
<dbReference type="CDD" id="cd07724">
    <property type="entry name" value="POD-like_MBL-fold"/>
    <property type="match status" value="1"/>
</dbReference>
<dbReference type="GO" id="GO:0046872">
    <property type="term" value="F:metal ion binding"/>
    <property type="evidence" value="ECO:0007669"/>
    <property type="project" value="UniProtKB-KW"/>
</dbReference>
<dbReference type="SMART" id="SM00849">
    <property type="entry name" value="Lactamase_B"/>
    <property type="match status" value="1"/>
</dbReference>
<dbReference type="GO" id="GO:0004792">
    <property type="term" value="F:thiosulfate-cyanide sulfurtransferase activity"/>
    <property type="evidence" value="ECO:0007669"/>
    <property type="project" value="InterPro"/>
</dbReference>
<dbReference type="GO" id="GO:0006749">
    <property type="term" value="P:glutathione metabolic process"/>
    <property type="evidence" value="ECO:0007669"/>
    <property type="project" value="InterPro"/>
</dbReference>
<protein>
    <submittedName>
        <fullName evidence="3">Hydroxyacylglutathione hydrolase</fullName>
        <ecNumber evidence="3">3.1.2.6</ecNumber>
    </submittedName>
</protein>
<evidence type="ECO:0000256" key="1">
    <source>
        <dbReference type="ARBA" id="ARBA00022723"/>
    </source>
</evidence>
<dbReference type="Gene3D" id="3.40.250.10">
    <property type="entry name" value="Rhodanese-like domain"/>
    <property type="match status" value="2"/>
</dbReference>
<dbReference type="EMBL" id="JACHHG010000001">
    <property type="protein sequence ID" value="MBB6096922.1"/>
    <property type="molecule type" value="Genomic_DNA"/>
</dbReference>
<dbReference type="CDD" id="cd00158">
    <property type="entry name" value="RHOD"/>
    <property type="match status" value="1"/>
</dbReference>
<dbReference type="Pfam" id="PF00581">
    <property type="entry name" value="Rhodanese"/>
    <property type="match status" value="1"/>
</dbReference>
<keyword evidence="1" id="KW-0479">Metal-binding</keyword>
<evidence type="ECO:0000313" key="4">
    <source>
        <dbReference type="Proteomes" id="UP000569951"/>
    </source>
</evidence>
<dbReference type="GO" id="GO:0004416">
    <property type="term" value="F:hydroxyacylglutathione hydrolase activity"/>
    <property type="evidence" value="ECO:0007669"/>
    <property type="project" value="UniProtKB-EC"/>
</dbReference>
<dbReference type="InterPro" id="IPR001763">
    <property type="entry name" value="Rhodanese-like_dom"/>
</dbReference>
<feature type="domain" description="Rhodanese" evidence="2">
    <location>
        <begin position="366"/>
        <end position="453"/>
    </location>
</feature>
<dbReference type="PANTHER" id="PTHR43084">
    <property type="entry name" value="PERSULFIDE DIOXYGENASE ETHE1"/>
    <property type="match status" value="1"/>
</dbReference>
<dbReference type="Proteomes" id="UP000569951">
    <property type="component" value="Unassembled WGS sequence"/>
</dbReference>
<dbReference type="PROSITE" id="PS50206">
    <property type="entry name" value="RHODANESE_3"/>
    <property type="match status" value="2"/>
</dbReference>
<dbReference type="EC" id="3.1.2.6" evidence="3"/>
<evidence type="ECO:0000313" key="3">
    <source>
        <dbReference type="EMBL" id="MBB6096922.1"/>
    </source>
</evidence>
<dbReference type="InterPro" id="IPR036866">
    <property type="entry name" value="RibonucZ/Hydroxyglut_hydro"/>
</dbReference>
<sequence length="454" mass="49690">MFFERIFDPDLAQASFIVGDAGSREVAVIDPGRDPTPYLELLSAQRLRLRAVLETHVHADYLSGARELADLTGAALYLSAEGGEAWRYRYPHHPLKDGDLLALGRTRLWALHTPGHTPEHLGFLFEAPGHTPRLLSGDALFVGDLGRPDLLDEVAGGADTRFEGARQMFTTLQRLLGELPGTTEIWPGHGAGSACGRSLGSEPSSTLAQEQRGAWWGEPLARGDLEAFCRALLEDQPDAPEYFGRMKRMNLEGPPPLGEPEPLMPLDPDRLGSLRLLDVRPLEAYRAGSAAGALHLPAGSHFETWAGWLLDPAEEHALLGVGMHEAERLRRQLWQVGIDRVRGYLEDLSRLPQAPLPGVTPSALEALEDAVIVDVRARSEYAGGHIPGARQIHTGRLRARLQDLPRERPLVVHCQSGARSAAAASLLRSHGFDNVLDLEGGYAAWLRHRTTQPQ</sequence>
<dbReference type="GO" id="GO:0050313">
    <property type="term" value="F:sulfur dioxygenase activity"/>
    <property type="evidence" value="ECO:0007669"/>
    <property type="project" value="InterPro"/>
</dbReference>
<dbReference type="SUPFAM" id="SSF56281">
    <property type="entry name" value="Metallo-hydrolase/oxidoreductase"/>
    <property type="match status" value="1"/>
</dbReference>
<dbReference type="Gene3D" id="3.60.15.10">
    <property type="entry name" value="Ribonuclease Z/Hydroxyacylglutathione hydrolase-like"/>
    <property type="match status" value="1"/>
</dbReference>
<proteinExistence type="predicted"/>
<dbReference type="InterPro" id="IPR044528">
    <property type="entry name" value="POD-like_MBL-fold"/>
</dbReference>
<organism evidence="3 4">
    <name type="scientific">Deinobacterium chartae</name>
    <dbReference type="NCBI Taxonomy" id="521158"/>
    <lineage>
        <taxon>Bacteria</taxon>
        <taxon>Thermotogati</taxon>
        <taxon>Deinococcota</taxon>
        <taxon>Deinococci</taxon>
        <taxon>Deinococcales</taxon>
        <taxon>Deinococcaceae</taxon>
        <taxon>Deinobacterium</taxon>
    </lineage>
</organism>
<name>A0A841HYC8_9DEIO</name>
<gene>
    <name evidence="3" type="ORF">HNR42_000334</name>
</gene>
<feature type="domain" description="Rhodanese" evidence="2">
    <location>
        <begin position="270"/>
        <end position="360"/>
    </location>
</feature>
<dbReference type="GO" id="GO:0070813">
    <property type="term" value="P:hydrogen sulfide metabolic process"/>
    <property type="evidence" value="ECO:0007669"/>
    <property type="project" value="TreeGrafter"/>
</dbReference>
<dbReference type="AlphaFoldDB" id="A0A841HYC8"/>
<dbReference type="SUPFAM" id="SSF52821">
    <property type="entry name" value="Rhodanese/Cell cycle control phosphatase"/>
    <property type="match status" value="2"/>
</dbReference>
<comment type="caution">
    <text evidence="3">The sequence shown here is derived from an EMBL/GenBank/DDBJ whole genome shotgun (WGS) entry which is preliminary data.</text>
</comment>
<keyword evidence="4" id="KW-1185">Reference proteome</keyword>
<dbReference type="Pfam" id="PF00753">
    <property type="entry name" value="Lactamase_B"/>
    <property type="match status" value="1"/>
</dbReference>
<dbReference type="PANTHER" id="PTHR43084:SF1">
    <property type="entry name" value="PERSULFIDE DIOXYGENASE ETHE1, MITOCHONDRIAL"/>
    <property type="match status" value="1"/>
</dbReference>
<dbReference type="InterPro" id="IPR001307">
    <property type="entry name" value="Thiosulphate_STrfase_CS"/>
</dbReference>
<dbReference type="SMART" id="SM00450">
    <property type="entry name" value="RHOD"/>
    <property type="match status" value="1"/>
</dbReference>
<keyword evidence="3" id="KW-0378">Hydrolase</keyword>
<dbReference type="PROSITE" id="PS00380">
    <property type="entry name" value="RHODANESE_1"/>
    <property type="match status" value="1"/>
</dbReference>
<dbReference type="RefSeq" id="WP_183983822.1">
    <property type="nucleotide sequence ID" value="NZ_JACHHG010000001.1"/>
</dbReference>
<reference evidence="3 4" key="1">
    <citation type="submission" date="2020-08" db="EMBL/GenBank/DDBJ databases">
        <title>Genomic Encyclopedia of Type Strains, Phase IV (KMG-IV): sequencing the most valuable type-strain genomes for metagenomic binning, comparative biology and taxonomic classification.</title>
        <authorList>
            <person name="Goeker M."/>
        </authorList>
    </citation>
    <scope>NUCLEOTIDE SEQUENCE [LARGE SCALE GENOMIC DNA]</scope>
    <source>
        <strain evidence="3 4">DSM 21458</strain>
    </source>
</reference>
<dbReference type="InterPro" id="IPR001279">
    <property type="entry name" value="Metallo-B-lactamas"/>
</dbReference>
<evidence type="ECO:0000259" key="2">
    <source>
        <dbReference type="PROSITE" id="PS50206"/>
    </source>
</evidence>
<accession>A0A841HYC8</accession>